<protein>
    <submittedName>
        <fullName evidence="2">Uncharacterized protein</fullName>
    </submittedName>
</protein>
<organism evidence="2 3">
    <name type="scientific">Vigna unguiculata</name>
    <name type="common">Cowpea</name>
    <dbReference type="NCBI Taxonomy" id="3917"/>
    <lineage>
        <taxon>Eukaryota</taxon>
        <taxon>Viridiplantae</taxon>
        <taxon>Streptophyta</taxon>
        <taxon>Embryophyta</taxon>
        <taxon>Tracheophyta</taxon>
        <taxon>Spermatophyta</taxon>
        <taxon>Magnoliopsida</taxon>
        <taxon>eudicotyledons</taxon>
        <taxon>Gunneridae</taxon>
        <taxon>Pentapetalae</taxon>
        <taxon>rosids</taxon>
        <taxon>fabids</taxon>
        <taxon>Fabales</taxon>
        <taxon>Fabaceae</taxon>
        <taxon>Papilionoideae</taxon>
        <taxon>50 kb inversion clade</taxon>
        <taxon>NPAAA clade</taxon>
        <taxon>indigoferoid/millettioid clade</taxon>
        <taxon>Phaseoleae</taxon>
        <taxon>Vigna</taxon>
    </lineage>
</organism>
<evidence type="ECO:0000313" key="2">
    <source>
        <dbReference type="EMBL" id="QCD96153.1"/>
    </source>
</evidence>
<evidence type="ECO:0000256" key="1">
    <source>
        <dbReference type="SAM" id="MobiDB-lite"/>
    </source>
</evidence>
<keyword evidence="3" id="KW-1185">Reference proteome</keyword>
<gene>
    <name evidence="2" type="ORF">DEO72_LG6g855</name>
</gene>
<name>A0A4D6M5X5_VIGUN</name>
<proteinExistence type="predicted"/>
<feature type="region of interest" description="Disordered" evidence="1">
    <location>
        <begin position="1"/>
        <end position="23"/>
    </location>
</feature>
<accession>A0A4D6M5X5</accession>
<dbReference type="Proteomes" id="UP000501690">
    <property type="component" value="Linkage Group LG6"/>
</dbReference>
<evidence type="ECO:0000313" key="3">
    <source>
        <dbReference type="Proteomes" id="UP000501690"/>
    </source>
</evidence>
<dbReference type="EMBL" id="CP039350">
    <property type="protein sequence ID" value="QCD96153.1"/>
    <property type="molecule type" value="Genomic_DNA"/>
</dbReference>
<reference evidence="2 3" key="1">
    <citation type="submission" date="2019-04" db="EMBL/GenBank/DDBJ databases">
        <title>An improved genome assembly and genetic linkage map for asparagus bean, Vigna unguiculata ssp. sesquipedialis.</title>
        <authorList>
            <person name="Xia Q."/>
            <person name="Zhang R."/>
            <person name="Dong Y."/>
        </authorList>
    </citation>
    <scope>NUCLEOTIDE SEQUENCE [LARGE SCALE GENOMIC DNA]</scope>
    <source>
        <tissue evidence="2">Leaf</tissue>
    </source>
</reference>
<dbReference type="AlphaFoldDB" id="A0A4D6M5X5"/>
<sequence length="114" mass="12680">MVISFTLSRKPGAASPLHTTTTHHSLTLANQDSQRLPSPPQCVASDDLVVFASSVFHDTLLATKARQPPRYDLGKLRATTLRLDHEGRPPRPPQTELLYKATMVFQCCKIDALW</sequence>